<dbReference type="SUPFAM" id="SSF110324">
    <property type="entry name" value="Ribosomal L27 protein-like"/>
    <property type="match status" value="1"/>
</dbReference>
<dbReference type="SUPFAM" id="SSF50249">
    <property type="entry name" value="Nucleic acid-binding proteins"/>
    <property type="match status" value="1"/>
</dbReference>
<keyword evidence="4" id="KW-0694">RNA-binding</keyword>
<sequence>MESKIKIVTPGDTIGSTGKEHELGANQDSISGPGTYTEDGIIYSSLAGIVSKIGKLIMVKPLKKKYAPLTGDIVVGRVVSVEHNRWKVDINSYQHANLLLTAINLPGGEQRRRSDEDKSIMREYFKENDIISAEVQSLNSHDSSIFLQTRNMKYGKIKNGFYLKVNHNLIKRMKNHYLNVSVKNVSVILGNNGYIWIYYNPAASKKVAEVDMIDALMRGEHHELNLQEAVEIPKEVAIGLSKVRNCIVVLDRLNLPIFEYSINKSLELTEEVEAPFDILVNKEIINSIEDAIKDYINENYLNNFSSLKDEGIMEVDNDFN</sequence>
<evidence type="ECO:0000259" key="5">
    <source>
        <dbReference type="Pfam" id="PF14382"/>
    </source>
</evidence>
<evidence type="ECO:0008006" key="10">
    <source>
        <dbReference type="Google" id="ProtNLM"/>
    </source>
</evidence>
<evidence type="ECO:0000259" key="7">
    <source>
        <dbReference type="Pfam" id="PF21266"/>
    </source>
</evidence>
<dbReference type="GO" id="GO:0000177">
    <property type="term" value="C:cytoplasmic exosome (RNase complex)"/>
    <property type="evidence" value="ECO:0007669"/>
    <property type="project" value="TreeGrafter"/>
</dbReference>
<dbReference type="GO" id="GO:0071035">
    <property type="term" value="P:nuclear polyadenylation-dependent rRNA catabolic process"/>
    <property type="evidence" value="ECO:0007669"/>
    <property type="project" value="TreeGrafter"/>
</dbReference>
<dbReference type="InterPro" id="IPR012340">
    <property type="entry name" value="NA-bd_OB-fold"/>
</dbReference>
<feature type="domain" description="K Homology" evidence="6">
    <location>
        <begin position="160"/>
        <end position="198"/>
    </location>
</feature>
<dbReference type="Gene3D" id="2.40.50.140">
    <property type="entry name" value="Nucleic acid-binding proteins"/>
    <property type="match status" value="1"/>
</dbReference>
<dbReference type="EMBL" id="CAMPGE010017425">
    <property type="protein sequence ID" value="CAI2375910.1"/>
    <property type="molecule type" value="Genomic_DNA"/>
</dbReference>
<evidence type="ECO:0000256" key="1">
    <source>
        <dbReference type="ARBA" id="ARBA00004123"/>
    </source>
</evidence>
<protein>
    <recommendedName>
        <fullName evidence="10">Ribosomal RNA-processing protein 4</fullName>
    </recommendedName>
</protein>
<dbReference type="InterPro" id="IPR048565">
    <property type="entry name" value="S1_RRP4"/>
</dbReference>
<evidence type="ECO:0000313" key="9">
    <source>
        <dbReference type="Proteomes" id="UP001295684"/>
    </source>
</evidence>
<dbReference type="GO" id="GO:0071051">
    <property type="term" value="P:poly(A)-dependent snoRNA 3'-end processing"/>
    <property type="evidence" value="ECO:0007669"/>
    <property type="project" value="TreeGrafter"/>
</dbReference>
<dbReference type="Proteomes" id="UP001295684">
    <property type="component" value="Unassembled WGS sequence"/>
</dbReference>
<evidence type="ECO:0000256" key="4">
    <source>
        <dbReference type="ARBA" id="ARBA00022884"/>
    </source>
</evidence>
<comment type="caution">
    <text evidence="8">The sequence shown here is derived from an EMBL/GenBank/DDBJ whole genome shotgun (WGS) entry which is preliminary data.</text>
</comment>
<evidence type="ECO:0000313" key="8">
    <source>
        <dbReference type="EMBL" id="CAI2375910.1"/>
    </source>
</evidence>
<dbReference type="GO" id="GO:0034475">
    <property type="term" value="P:U4 snRNA 3'-end processing"/>
    <property type="evidence" value="ECO:0007669"/>
    <property type="project" value="TreeGrafter"/>
</dbReference>
<comment type="subcellular location">
    <subcellularLocation>
        <location evidence="1">Nucleus</location>
    </subcellularLocation>
</comment>
<dbReference type="Pfam" id="PF21266">
    <property type="entry name" value="S1_RRP4"/>
    <property type="match status" value="1"/>
</dbReference>
<evidence type="ECO:0000259" key="6">
    <source>
        <dbReference type="Pfam" id="PF15985"/>
    </source>
</evidence>
<dbReference type="InterPro" id="IPR004088">
    <property type="entry name" value="KH_dom_type_1"/>
</dbReference>
<keyword evidence="3" id="KW-0271">Exosome</keyword>
<proteinExistence type="inferred from homology"/>
<name>A0AAD1XNQ3_EUPCR</name>
<dbReference type="Pfam" id="PF15985">
    <property type="entry name" value="KH_6"/>
    <property type="match status" value="1"/>
</dbReference>
<dbReference type="GO" id="GO:0003723">
    <property type="term" value="F:RNA binding"/>
    <property type="evidence" value="ECO:0007669"/>
    <property type="project" value="UniProtKB-KW"/>
</dbReference>
<dbReference type="PANTHER" id="PTHR21321">
    <property type="entry name" value="PNAS-3 RELATED"/>
    <property type="match status" value="1"/>
</dbReference>
<dbReference type="PANTHER" id="PTHR21321:SF4">
    <property type="entry name" value="EXOSOME COMPLEX COMPONENT RRP4"/>
    <property type="match status" value="1"/>
</dbReference>
<dbReference type="InterPro" id="IPR026699">
    <property type="entry name" value="Exosome_RNA_bind1/RRP40/RRP4"/>
</dbReference>
<dbReference type="AlphaFoldDB" id="A0AAD1XNQ3"/>
<reference evidence="8" key="1">
    <citation type="submission" date="2023-07" db="EMBL/GenBank/DDBJ databases">
        <authorList>
            <consortium name="AG Swart"/>
            <person name="Singh M."/>
            <person name="Singh A."/>
            <person name="Seah K."/>
            <person name="Emmerich C."/>
        </authorList>
    </citation>
    <scope>NUCLEOTIDE SEQUENCE</scope>
    <source>
        <strain evidence="8">DP1</strain>
    </source>
</reference>
<dbReference type="CDD" id="cd05789">
    <property type="entry name" value="S1_Rrp4"/>
    <property type="match status" value="1"/>
</dbReference>
<dbReference type="SUPFAM" id="SSF54791">
    <property type="entry name" value="Eukaryotic type KH-domain (KH-domain type I)"/>
    <property type="match status" value="1"/>
</dbReference>
<feature type="domain" description="Exosome complex component N-terminal" evidence="5">
    <location>
        <begin position="23"/>
        <end position="52"/>
    </location>
</feature>
<dbReference type="GO" id="GO:0071034">
    <property type="term" value="P:CUT catabolic process"/>
    <property type="evidence" value="ECO:0007669"/>
    <property type="project" value="TreeGrafter"/>
</dbReference>
<dbReference type="Pfam" id="PF14382">
    <property type="entry name" value="ECR1_N"/>
    <property type="match status" value="1"/>
</dbReference>
<dbReference type="Gene3D" id="2.40.50.100">
    <property type="match status" value="1"/>
</dbReference>
<evidence type="ECO:0000256" key="2">
    <source>
        <dbReference type="ARBA" id="ARBA00009155"/>
    </source>
</evidence>
<dbReference type="GO" id="GO:0071038">
    <property type="term" value="P:TRAMP-dependent tRNA surveillance pathway"/>
    <property type="evidence" value="ECO:0007669"/>
    <property type="project" value="TreeGrafter"/>
</dbReference>
<gene>
    <name evidence="8" type="ORF">ECRASSUSDP1_LOCUS17276</name>
</gene>
<dbReference type="GO" id="GO:0000176">
    <property type="term" value="C:nuclear exosome (RNase complex)"/>
    <property type="evidence" value="ECO:0007669"/>
    <property type="project" value="TreeGrafter"/>
</dbReference>
<organism evidence="8 9">
    <name type="scientific">Euplotes crassus</name>
    <dbReference type="NCBI Taxonomy" id="5936"/>
    <lineage>
        <taxon>Eukaryota</taxon>
        <taxon>Sar</taxon>
        <taxon>Alveolata</taxon>
        <taxon>Ciliophora</taxon>
        <taxon>Intramacronucleata</taxon>
        <taxon>Spirotrichea</taxon>
        <taxon>Hypotrichia</taxon>
        <taxon>Euplotida</taxon>
        <taxon>Euplotidae</taxon>
        <taxon>Moneuplotes</taxon>
    </lineage>
</organism>
<dbReference type="InterPro" id="IPR025721">
    <property type="entry name" value="Exosome_cplx_N_dom"/>
</dbReference>
<dbReference type="InterPro" id="IPR036612">
    <property type="entry name" value="KH_dom_type_1_sf"/>
</dbReference>
<keyword evidence="9" id="KW-1185">Reference proteome</keyword>
<feature type="domain" description="RRP4 S1" evidence="7">
    <location>
        <begin position="65"/>
        <end position="137"/>
    </location>
</feature>
<accession>A0AAD1XNQ3</accession>
<evidence type="ECO:0000256" key="3">
    <source>
        <dbReference type="ARBA" id="ARBA00022835"/>
    </source>
</evidence>
<dbReference type="GO" id="GO:0000467">
    <property type="term" value="P:exonucleolytic trimming to generate mature 3'-end of 5.8S rRNA from tricistronic rRNA transcript (SSU-rRNA, 5.8S rRNA, LSU-rRNA)"/>
    <property type="evidence" value="ECO:0007669"/>
    <property type="project" value="TreeGrafter"/>
</dbReference>
<comment type="similarity">
    <text evidence="2">Belongs to the RRP4 family.</text>
</comment>